<evidence type="ECO:0000259" key="7">
    <source>
        <dbReference type="Pfam" id="PF00884"/>
    </source>
</evidence>
<dbReference type="InterPro" id="IPR047115">
    <property type="entry name" value="ARSB"/>
</dbReference>
<evidence type="ECO:0000313" key="9">
    <source>
        <dbReference type="Proteomes" id="UP000501812"/>
    </source>
</evidence>
<gene>
    <name evidence="8" type="ORF">HHL09_15300</name>
</gene>
<dbReference type="Gene3D" id="3.30.1120.10">
    <property type="match status" value="1"/>
</dbReference>
<dbReference type="PROSITE" id="PS00523">
    <property type="entry name" value="SULFATASE_1"/>
    <property type="match status" value="1"/>
</dbReference>
<dbReference type="Proteomes" id="UP000501812">
    <property type="component" value="Chromosome"/>
</dbReference>
<evidence type="ECO:0000256" key="5">
    <source>
        <dbReference type="ARBA" id="ARBA00023180"/>
    </source>
</evidence>
<dbReference type="InterPro" id="IPR017850">
    <property type="entry name" value="Alkaline_phosphatase_core_sf"/>
</dbReference>
<dbReference type="AlphaFoldDB" id="A0A858RKS1"/>
<evidence type="ECO:0000313" key="8">
    <source>
        <dbReference type="EMBL" id="QJE97094.1"/>
    </source>
</evidence>
<evidence type="ECO:0000256" key="6">
    <source>
        <dbReference type="SAM" id="SignalP"/>
    </source>
</evidence>
<dbReference type="GO" id="GO:0008484">
    <property type="term" value="F:sulfuric ester hydrolase activity"/>
    <property type="evidence" value="ECO:0007669"/>
    <property type="project" value="InterPro"/>
</dbReference>
<keyword evidence="9" id="KW-1185">Reference proteome</keyword>
<keyword evidence="6" id="KW-0732">Signal</keyword>
<keyword evidence="2" id="KW-0479">Metal-binding</keyword>
<organism evidence="8 9">
    <name type="scientific">Luteolibacter luteus</name>
    <dbReference type="NCBI Taxonomy" id="2728835"/>
    <lineage>
        <taxon>Bacteria</taxon>
        <taxon>Pseudomonadati</taxon>
        <taxon>Verrucomicrobiota</taxon>
        <taxon>Verrucomicrobiia</taxon>
        <taxon>Verrucomicrobiales</taxon>
        <taxon>Verrucomicrobiaceae</taxon>
        <taxon>Luteolibacter</taxon>
    </lineage>
</organism>
<feature type="signal peptide" evidence="6">
    <location>
        <begin position="1"/>
        <end position="29"/>
    </location>
</feature>
<dbReference type="KEGG" id="luo:HHL09_15300"/>
<dbReference type="GO" id="GO:0046872">
    <property type="term" value="F:metal ion binding"/>
    <property type="evidence" value="ECO:0007669"/>
    <property type="project" value="UniProtKB-KW"/>
</dbReference>
<dbReference type="EMBL" id="CP051774">
    <property type="protein sequence ID" value="QJE97094.1"/>
    <property type="molecule type" value="Genomic_DNA"/>
</dbReference>
<protein>
    <submittedName>
        <fullName evidence="8">Arylsulfatase</fullName>
    </submittedName>
</protein>
<dbReference type="Gene3D" id="3.40.720.10">
    <property type="entry name" value="Alkaline Phosphatase, subunit A"/>
    <property type="match status" value="1"/>
</dbReference>
<dbReference type="InterPro" id="IPR024607">
    <property type="entry name" value="Sulfatase_CS"/>
</dbReference>
<name>A0A858RKS1_9BACT</name>
<evidence type="ECO:0000256" key="2">
    <source>
        <dbReference type="ARBA" id="ARBA00022723"/>
    </source>
</evidence>
<dbReference type="PANTHER" id="PTHR10342:SF274">
    <property type="entry name" value="ARYLSULFATASE B"/>
    <property type="match status" value="1"/>
</dbReference>
<dbReference type="SUPFAM" id="SSF53649">
    <property type="entry name" value="Alkaline phosphatase-like"/>
    <property type="match status" value="1"/>
</dbReference>
<accession>A0A858RKS1</accession>
<evidence type="ECO:0000256" key="3">
    <source>
        <dbReference type="ARBA" id="ARBA00022801"/>
    </source>
</evidence>
<keyword evidence="3" id="KW-0378">Hydrolase</keyword>
<sequence length="479" mass="52899">MNSRFLPRHSLVACFLVILCAALCITVSAAAERPPHILYIVADDLGWKDVGFHGSTEIKTPNLDKLAAEGARLERFYVQPMCTPTRAALMTGRYPCRYGLQTVVIPSKGTYGLATDEYTLPQVLKGADYRTTMIGKWHLGHADRKYWPRQRGFDYHYGAVLGEIDYFTHSAHGVLDWQRDNQPVEEEGYVTQLLGADAVKLIDAHDSSKPLFLYLAFTAAHAPYQAPPEYLERYKSIGDESRRAYAGQITCMDDEIGKVLAELEKKGMRKDTLIVFHGDNGGTRDASMTGESKVKSVPCDNGPLKGGKGQLYEGGTRVPAFANWPGHVKSGEVNEVIHIVDMLPTLARLADASTAKCKPLDGIDAWPVIAEGKPSAREEMLYNVEPFRGAIRQGQWKLVWRNLLPSSLELFDLSKDPNETTNLAAENPEKVKALQARLEKLASESAKPLFMETAMQSVFSGIFGPAPIPTEENTATAEP</sequence>
<dbReference type="CDD" id="cd16029">
    <property type="entry name" value="4-S"/>
    <property type="match status" value="1"/>
</dbReference>
<dbReference type="InterPro" id="IPR000917">
    <property type="entry name" value="Sulfatase_N"/>
</dbReference>
<dbReference type="Pfam" id="PF00884">
    <property type="entry name" value="Sulfatase"/>
    <property type="match status" value="1"/>
</dbReference>
<keyword evidence="5" id="KW-0325">Glycoprotein</keyword>
<comment type="similarity">
    <text evidence="1">Belongs to the sulfatase family.</text>
</comment>
<evidence type="ECO:0000256" key="4">
    <source>
        <dbReference type="ARBA" id="ARBA00022837"/>
    </source>
</evidence>
<keyword evidence="4" id="KW-0106">Calcium</keyword>
<proteinExistence type="inferred from homology"/>
<feature type="domain" description="Sulfatase N-terminal" evidence="7">
    <location>
        <begin position="35"/>
        <end position="351"/>
    </location>
</feature>
<dbReference type="PANTHER" id="PTHR10342">
    <property type="entry name" value="ARYLSULFATASE"/>
    <property type="match status" value="1"/>
</dbReference>
<reference evidence="8 9" key="1">
    <citation type="submission" date="2020-04" db="EMBL/GenBank/DDBJ databases">
        <title>Luteolibacter sp. G-1-1-1 isolated from soil.</title>
        <authorList>
            <person name="Dahal R.H."/>
        </authorList>
    </citation>
    <scope>NUCLEOTIDE SEQUENCE [LARGE SCALE GENOMIC DNA]</scope>
    <source>
        <strain evidence="8 9">G-1-1-1</strain>
    </source>
</reference>
<dbReference type="RefSeq" id="WP_169455494.1">
    <property type="nucleotide sequence ID" value="NZ_CP051774.1"/>
</dbReference>
<feature type="chain" id="PRO_5032736623" evidence="6">
    <location>
        <begin position="30"/>
        <end position="479"/>
    </location>
</feature>
<evidence type="ECO:0000256" key="1">
    <source>
        <dbReference type="ARBA" id="ARBA00008779"/>
    </source>
</evidence>